<protein>
    <submittedName>
        <fullName evidence="3">UGSC family (Seleno)protein</fullName>
    </submittedName>
</protein>
<reference evidence="3 4" key="1">
    <citation type="journal article" date="2019" name="Int. J. Syst. Evol. Microbiol.">
        <title>The Global Catalogue of Microorganisms (GCM) 10K type strain sequencing project: providing services to taxonomists for standard genome sequencing and annotation.</title>
        <authorList>
            <consortium name="The Broad Institute Genomics Platform"/>
            <consortium name="The Broad Institute Genome Sequencing Center for Infectious Disease"/>
            <person name="Wu L."/>
            <person name="Ma J."/>
        </authorList>
    </citation>
    <scope>NUCLEOTIDE SEQUENCE [LARGE SCALE GENOMIC DNA]</scope>
    <source>
        <strain evidence="3 4">JCM 15577</strain>
    </source>
</reference>
<dbReference type="EMBL" id="BAAAPL010000001">
    <property type="protein sequence ID" value="GAA1696310.1"/>
    <property type="molecule type" value="Genomic_DNA"/>
</dbReference>
<evidence type="ECO:0000256" key="1">
    <source>
        <dbReference type="SAM" id="MobiDB-lite"/>
    </source>
</evidence>
<dbReference type="InterPro" id="IPR057767">
    <property type="entry name" value="UGSC-like_dom"/>
</dbReference>
<comment type="caution">
    <text evidence="3">The sequence shown here is derived from an EMBL/GenBank/DDBJ whole genome shotgun (WGS) entry which is preliminary data.</text>
</comment>
<gene>
    <name evidence="3" type="ORF">GCM10009808_11980</name>
</gene>
<sequence>MTNHQRERLLDPTGASGDRDDGTLAPRPRSLRGLTVGLLDNTKPNAPMLLDLIGEILVAAHGVAELRRYVKDYFGTPAKPGLVAQVARECDIVVTAVGDCGSCSAATVADGIQLEAAGVPTVAICSDSFRMSGRAMAQVQGFPGYEFVTVLHPVASLDENGLRDRARDVLPQALQVLGVEA</sequence>
<dbReference type="NCBIfam" id="NF041046">
    <property type="entry name" value="UGSC_fam"/>
    <property type="match status" value="1"/>
</dbReference>
<organism evidence="3 4">
    <name type="scientific">Microbacterium sediminicola</name>
    <dbReference type="NCBI Taxonomy" id="415210"/>
    <lineage>
        <taxon>Bacteria</taxon>
        <taxon>Bacillati</taxon>
        <taxon>Actinomycetota</taxon>
        <taxon>Actinomycetes</taxon>
        <taxon>Micrococcales</taxon>
        <taxon>Microbacteriaceae</taxon>
        <taxon>Microbacterium</taxon>
    </lineage>
</organism>
<proteinExistence type="predicted"/>
<feature type="region of interest" description="Disordered" evidence="1">
    <location>
        <begin position="1"/>
        <end position="28"/>
    </location>
</feature>
<evidence type="ECO:0000259" key="2">
    <source>
        <dbReference type="Pfam" id="PF24696"/>
    </source>
</evidence>
<dbReference type="Proteomes" id="UP001501690">
    <property type="component" value="Unassembled WGS sequence"/>
</dbReference>
<keyword evidence="4" id="KW-1185">Reference proteome</keyword>
<evidence type="ECO:0000313" key="4">
    <source>
        <dbReference type="Proteomes" id="UP001501690"/>
    </source>
</evidence>
<name>A0ABN2HZX6_9MICO</name>
<evidence type="ECO:0000313" key="3">
    <source>
        <dbReference type="EMBL" id="GAA1696310.1"/>
    </source>
</evidence>
<dbReference type="RefSeq" id="WP_344070406.1">
    <property type="nucleotide sequence ID" value="NZ_BAAAPL010000001.1"/>
</dbReference>
<accession>A0ABN2HZX6</accession>
<dbReference type="InterPro" id="IPR049831">
    <property type="entry name" value="UGSC_seleno"/>
</dbReference>
<feature type="compositionally biased region" description="Basic and acidic residues" evidence="1">
    <location>
        <begin position="1"/>
        <end position="10"/>
    </location>
</feature>
<feature type="domain" description="UGSC-like" evidence="2">
    <location>
        <begin position="9"/>
        <end position="178"/>
    </location>
</feature>
<dbReference type="Pfam" id="PF24696">
    <property type="entry name" value="UGSC"/>
    <property type="match status" value="1"/>
</dbReference>